<dbReference type="AlphaFoldDB" id="A0A4U8SXP9"/>
<dbReference type="EMBL" id="JRPE02000011">
    <property type="protein sequence ID" value="TLD91721.1"/>
    <property type="molecule type" value="Genomic_DNA"/>
</dbReference>
<comment type="caution">
    <text evidence="2">The sequence shown here is derived from an EMBL/GenBank/DDBJ whole genome shotgun (WGS) entry which is preliminary data.</text>
</comment>
<evidence type="ECO:0000256" key="1">
    <source>
        <dbReference type="SAM" id="MobiDB-lite"/>
    </source>
</evidence>
<dbReference type="Proteomes" id="UP000029921">
    <property type="component" value="Unassembled WGS sequence"/>
</dbReference>
<feature type="compositionally biased region" description="Basic and acidic residues" evidence="1">
    <location>
        <begin position="57"/>
        <end position="75"/>
    </location>
</feature>
<protein>
    <submittedName>
        <fullName evidence="2">Saccharopine dehydrogenase family protein</fullName>
    </submittedName>
</protein>
<evidence type="ECO:0000313" key="2">
    <source>
        <dbReference type="EMBL" id="TLD91721.1"/>
    </source>
</evidence>
<feature type="region of interest" description="Disordered" evidence="1">
    <location>
        <begin position="1"/>
        <end position="89"/>
    </location>
</feature>
<accession>A0A4U8SXP9</accession>
<sequence length="125" mass="13656">IAQSLTSSKLNRDFLDNPQTSSTILECQDSSNMKSQKVDSAPCHTERSEASSLESYNAERLKLNADMPKGGEHQGIDSSSGSGVWNMEQNDPDPFMCELNKQGLPYIVCEIESNGSLKVLEDGRG</sequence>
<evidence type="ECO:0000313" key="3">
    <source>
        <dbReference type="Proteomes" id="UP000029921"/>
    </source>
</evidence>
<gene>
    <name evidence="2" type="ORF">LS74_008055</name>
</gene>
<feature type="compositionally biased region" description="Polar residues" evidence="1">
    <location>
        <begin position="17"/>
        <end position="35"/>
    </location>
</feature>
<proteinExistence type="predicted"/>
<organism evidence="2 3">
    <name type="scientific">Helicobacter magdeburgensis</name>
    <dbReference type="NCBI Taxonomy" id="471858"/>
    <lineage>
        <taxon>Bacteria</taxon>
        <taxon>Pseudomonadati</taxon>
        <taxon>Campylobacterota</taxon>
        <taxon>Epsilonproteobacteria</taxon>
        <taxon>Campylobacterales</taxon>
        <taxon>Helicobacteraceae</taxon>
        <taxon>Helicobacter</taxon>
    </lineage>
</organism>
<feature type="non-terminal residue" evidence="2">
    <location>
        <position position="1"/>
    </location>
</feature>
<reference evidence="2 3" key="1">
    <citation type="journal article" date="2014" name="Genome Announc.">
        <title>Draft genome sequences of eight enterohepatic helicobacter species isolated from both laboratory and wild rodents.</title>
        <authorList>
            <person name="Sheh A."/>
            <person name="Shen Z."/>
            <person name="Fox J.G."/>
        </authorList>
    </citation>
    <scope>NUCLEOTIDE SEQUENCE [LARGE SCALE GENOMIC DNA]</scope>
    <source>
        <strain evidence="2 3">MIT 96-1001</strain>
    </source>
</reference>
<name>A0A4U8SXP9_9HELI</name>
<keyword evidence="3" id="KW-1185">Reference proteome</keyword>
<feature type="compositionally biased region" description="Polar residues" evidence="1">
    <location>
        <begin position="76"/>
        <end position="89"/>
    </location>
</feature>
<dbReference type="Gene3D" id="3.40.50.720">
    <property type="entry name" value="NAD(P)-binding Rossmann-like Domain"/>
    <property type="match status" value="1"/>
</dbReference>